<evidence type="ECO:0000313" key="3">
    <source>
        <dbReference type="EMBL" id="SIR71136.1"/>
    </source>
</evidence>
<reference evidence="3 4" key="1">
    <citation type="submission" date="2017-01" db="EMBL/GenBank/DDBJ databases">
        <authorList>
            <person name="Varghese N."/>
            <person name="Submissions S."/>
        </authorList>
    </citation>
    <scope>NUCLEOTIDE SEQUENCE [LARGE SCALE GENOMIC DNA]</scope>
    <source>
        <strain evidence="3 4">ATCC 23464</strain>
    </source>
</reference>
<comment type="caution">
    <text evidence="3">The sequence shown here is derived from an EMBL/GenBank/DDBJ whole genome shotgun (WGS) entry which is preliminary data.</text>
</comment>
<dbReference type="RefSeq" id="WP_068590633.1">
    <property type="nucleotide sequence ID" value="NZ_FTNK01000040.1"/>
</dbReference>
<name>A0ABY1KEH2_9BACL</name>
<dbReference type="InterPro" id="IPR013783">
    <property type="entry name" value="Ig-like_fold"/>
</dbReference>
<keyword evidence="4" id="KW-1185">Reference proteome</keyword>
<feature type="chain" id="PRO_5045188140" evidence="1">
    <location>
        <begin position="23"/>
        <end position="795"/>
    </location>
</feature>
<dbReference type="Gene3D" id="2.60.40.10">
    <property type="entry name" value="Immunoglobulins"/>
    <property type="match status" value="1"/>
</dbReference>
<accession>A0ABY1KEH2</accession>
<sequence length="795" mass="87869">MKKRILFLLLLTFVLSAVVVQAATTDPMLKSRVGWSYGKTGDFLNGHIPALDETVVRPWELFQWKAIFHQSDGTANTINNYDVFNVKKKIDDPNFDKENGLGLVHKSKLGLGDLFDAVMTGQKVNAKQLSYFRESFVSNAEDPIFKAGHPFFYTVDGAKFLRISGILPRMGVIFDRTEKVSESDHRAHFNGSKWPELKVSTDGKLNINFTAYGYTERNIRIIATPKGSFPDLSLVMNLNDNKLINTSVDAYDGSLKVGYNDIVKMLGKEVDIILDDGYGRTAIKSVTLPEEPEKMDFVPTKLTLTEGGQLWLKFRYDGDDFNRSEFANARGIPNTADVKIGGAVTAEFTMPGMFNELPATIKNGQEFSSLLGKIEVGDKPGKYYIKVTALVNNPNHPDRALETPAKSYLNNEVNGEWVIDIAGPQNDLIAQSVTVSPSSMTEGEKGTISAKVKNIGSTNQNNVLIRFYDNQKQIYEVRKNMPANEVISVGGFSWTGSQIGVHSISVHVDPEREVPDKDRTNNIAVTGCSVSGSSGGSSGKNCSKTNVDNNWTVTYRLITGYHTKTGTTTWTDSAGKSHSSTYTYTDYSDPIWESRNVGYSESLDIIAAVNTKQGIVTDNKRPKTSDRESRGSWAIIPWSAKNGLDPNKVTRAGYGFEIKVTTKYETNWEKKVPVGLEGTAKPFGGKYVGPSPGEVVAKIYNSKGNFVETLTLERTSGGDTGTAVWELPKKLHRFQDGQEALERKYYTNKDWSDGDVTVQIVVTDSGSQGNIEGCSSQKVRIYGSMYEDSQNIRIK</sequence>
<organism evidence="3 4">
    <name type="scientific">Paenibacillus macquariensis</name>
    <dbReference type="NCBI Taxonomy" id="948756"/>
    <lineage>
        <taxon>Bacteria</taxon>
        <taxon>Bacillati</taxon>
        <taxon>Bacillota</taxon>
        <taxon>Bacilli</taxon>
        <taxon>Bacillales</taxon>
        <taxon>Paenibacillaceae</taxon>
        <taxon>Paenibacillus</taxon>
    </lineage>
</organism>
<evidence type="ECO:0000313" key="4">
    <source>
        <dbReference type="Proteomes" id="UP000186666"/>
    </source>
</evidence>
<protein>
    <submittedName>
        <fullName evidence="3">CARDB protein</fullName>
    </submittedName>
</protein>
<gene>
    <name evidence="3" type="ORF">SAMN05421578_1404</name>
</gene>
<dbReference type="EMBL" id="FTNK01000040">
    <property type="protein sequence ID" value="SIR71136.1"/>
    <property type="molecule type" value="Genomic_DNA"/>
</dbReference>
<dbReference type="InterPro" id="IPR011635">
    <property type="entry name" value="CARDB"/>
</dbReference>
<feature type="signal peptide" evidence="1">
    <location>
        <begin position="1"/>
        <end position="22"/>
    </location>
</feature>
<feature type="domain" description="CARDB" evidence="2">
    <location>
        <begin position="426"/>
        <end position="524"/>
    </location>
</feature>
<evidence type="ECO:0000256" key="1">
    <source>
        <dbReference type="SAM" id="SignalP"/>
    </source>
</evidence>
<dbReference type="Proteomes" id="UP000186666">
    <property type="component" value="Unassembled WGS sequence"/>
</dbReference>
<keyword evidence="1" id="KW-0732">Signal</keyword>
<dbReference type="Pfam" id="PF07705">
    <property type="entry name" value="CARDB"/>
    <property type="match status" value="1"/>
</dbReference>
<evidence type="ECO:0000259" key="2">
    <source>
        <dbReference type="Pfam" id="PF07705"/>
    </source>
</evidence>
<proteinExistence type="predicted"/>